<keyword evidence="2" id="KW-0963">Cytoplasm</keyword>
<dbReference type="InterPro" id="IPR011992">
    <property type="entry name" value="EF-hand-dom_pair"/>
</dbReference>
<evidence type="ECO:0000256" key="4">
    <source>
        <dbReference type="ARBA" id="ARBA00022837"/>
    </source>
</evidence>
<keyword evidence="8" id="KW-0966">Cell projection</keyword>
<evidence type="ECO:0000256" key="7">
    <source>
        <dbReference type="ARBA" id="ARBA00023212"/>
    </source>
</evidence>
<feature type="domain" description="DM10" evidence="11">
    <location>
        <begin position="431"/>
        <end position="533"/>
    </location>
</feature>
<keyword evidence="4" id="KW-0106">Calcium</keyword>
<evidence type="ECO:0000256" key="5">
    <source>
        <dbReference type="ARBA" id="ARBA00022846"/>
    </source>
</evidence>
<dbReference type="PANTHER" id="PTHR12086:SF9">
    <property type="entry name" value="EF-HAND DOMAIN-CONTAINING PROTEIN 1"/>
    <property type="match status" value="1"/>
</dbReference>
<dbReference type="InterPro" id="IPR018247">
    <property type="entry name" value="EF_Hand_1_Ca_BS"/>
</dbReference>
<dbReference type="SUPFAM" id="SSF47473">
    <property type="entry name" value="EF-hand"/>
    <property type="match status" value="1"/>
</dbReference>
<evidence type="ECO:0000256" key="3">
    <source>
        <dbReference type="ARBA" id="ARBA00022737"/>
    </source>
</evidence>
<dbReference type="Gene3D" id="1.10.238.10">
    <property type="entry name" value="EF-hand"/>
    <property type="match status" value="2"/>
</dbReference>
<feature type="domain" description="DM10" evidence="11">
    <location>
        <begin position="262"/>
        <end position="378"/>
    </location>
</feature>
<protein>
    <recommendedName>
        <fullName evidence="14">Calmodulin</fullName>
    </recommendedName>
</protein>
<dbReference type="GO" id="GO:0005930">
    <property type="term" value="C:axoneme"/>
    <property type="evidence" value="ECO:0007669"/>
    <property type="project" value="TreeGrafter"/>
</dbReference>
<proteinExistence type="predicted"/>
<dbReference type="GO" id="GO:0060285">
    <property type="term" value="P:cilium-dependent cell motility"/>
    <property type="evidence" value="ECO:0007669"/>
    <property type="project" value="TreeGrafter"/>
</dbReference>
<evidence type="ECO:0008006" key="14">
    <source>
        <dbReference type="Google" id="ProtNLM"/>
    </source>
</evidence>
<evidence type="ECO:0000313" key="13">
    <source>
        <dbReference type="Proteomes" id="UP001165160"/>
    </source>
</evidence>
<dbReference type="PANTHER" id="PTHR12086">
    <property type="entry name" value="EF-HAND DOMAIN C-TERMINAL CONTAINING PROTEIN"/>
    <property type="match status" value="1"/>
</dbReference>
<keyword evidence="3" id="KW-0677">Repeat</keyword>
<dbReference type="PROSITE" id="PS00018">
    <property type="entry name" value="EF_HAND_1"/>
    <property type="match status" value="3"/>
</dbReference>
<sequence>MDPLNESKKLALQSPRGKPGGVTVPPKLFELGTNHSSRPKDHATFRKPGFQVYHGILVDRGNEMSSQRNSPRPAISPRSTGMLPMQIKPYTTQTQWMDKAGQVLRFQAYFQEAVLDSETEAFRVRKVNILFYLSDGTMEVTEPRVQNSGLACGTFLKRAHIPNPKTGEAFNMDDLRVGDNVEIFGRTFHIYDCDEFTRGAMPEQGPADIPPIDTFQMTIDSPSKPKTKSTRSTPRKGHWLKAAATTTADSSELQKSMAMEEPIRILRFFAKWVGQSEDDAPGAEKRKELYKIHFFLEDESLEIVISNKQDLNYQHFPVLLSRQMATTTPKVSVGDIGTDKEYIGLDDLCVGKIVTIQDRQMLIYKADERTYDWMEAVKGIDMRGDEVDIVEKLPEPPKPEVEEGEEEEAEPVDPEPKLSAKEKFYKQAHLAGKILRFSARIPMELRHPADVDQQFVISYYLADDSISVFCRSPPNSGLTSGQFLNRGFHINTATGKAFTHEEFYLGARLHFRSRVLEIDDVDEYSLAYTHLSINEIMALVRRKVEEKNIDLHKTFLEFDTDHNQVITYDEFCEVLQGSNFNLREMLAERDLMTLFRQFDTSNDGQISYLEFCHQLQQADPFHSEQDFTGMDPHEVFVGQAMTDDQIQAYVNLTNEKKLSGRREIQVDEALAKLVQFTHSHRDDSHTSKLFREFDLDHSGTLSLEEFKQVLMDRMHLGAREVSLIADKFFKPGVETIHYDNFLKVYSLYMDAKKKGMFLGNGYKPPSLKATGMKGILFGGA</sequence>
<evidence type="ECO:0000313" key="12">
    <source>
        <dbReference type="EMBL" id="GMH90007.1"/>
    </source>
</evidence>
<dbReference type="Proteomes" id="UP001165160">
    <property type="component" value="Unassembled WGS sequence"/>
</dbReference>
<evidence type="ECO:0000259" key="11">
    <source>
        <dbReference type="PROSITE" id="PS51336"/>
    </source>
</evidence>
<dbReference type="GO" id="GO:0043014">
    <property type="term" value="F:alpha-tubulin binding"/>
    <property type="evidence" value="ECO:0007669"/>
    <property type="project" value="TreeGrafter"/>
</dbReference>
<evidence type="ECO:0000256" key="8">
    <source>
        <dbReference type="ARBA" id="ARBA00023273"/>
    </source>
</evidence>
<evidence type="ECO:0000256" key="6">
    <source>
        <dbReference type="ARBA" id="ARBA00023069"/>
    </source>
</evidence>
<dbReference type="GO" id="GO:0000281">
    <property type="term" value="P:mitotic cytokinesis"/>
    <property type="evidence" value="ECO:0007669"/>
    <property type="project" value="TreeGrafter"/>
</dbReference>
<feature type="domain" description="EF-hand" evidence="10">
    <location>
        <begin position="586"/>
        <end position="621"/>
    </location>
</feature>
<dbReference type="FunFam" id="2.30.29.170:FF:000004">
    <property type="entry name" value="EF-hand domain containing 2"/>
    <property type="match status" value="1"/>
</dbReference>
<dbReference type="AlphaFoldDB" id="A0A9W7BLW0"/>
<keyword evidence="6" id="KW-0969">Cilium</keyword>
<dbReference type="GO" id="GO:0005509">
    <property type="term" value="F:calcium ion binding"/>
    <property type="evidence" value="ECO:0007669"/>
    <property type="project" value="InterPro"/>
</dbReference>
<dbReference type="Gene3D" id="2.30.29.170">
    <property type="match status" value="3"/>
</dbReference>
<keyword evidence="5" id="KW-0282">Flagellum</keyword>
<evidence type="ECO:0000256" key="1">
    <source>
        <dbReference type="ARBA" id="ARBA00004611"/>
    </source>
</evidence>
<dbReference type="InterPro" id="IPR006602">
    <property type="entry name" value="DM10_dom"/>
</dbReference>
<dbReference type="SMART" id="SM00676">
    <property type="entry name" value="DM10"/>
    <property type="match status" value="3"/>
</dbReference>
<keyword evidence="13" id="KW-1185">Reference proteome</keyword>
<feature type="region of interest" description="Disordered" evidence="9">
    <location>
        <begin position="1"/>
        <end position="24"/>
    </location>
</feature>
<feature type="domain" description="EF-hand" evidence="10">
    <location>
        <begin position="681"/>
        <end position="716"/>
    </location>
</feature>
<gene>
    <name evidence="12" type="ORF">TrVE_jg7068</name>
</gene>
<feature type="compositionally biased region" description="Basic residues" evidence="9">
    <location>
        <begin position="225"/>
        <end position="238"/>
    </location>
</feature>
<dbReference type="Pfam" id="PF06565">
    <property type="entry name" value="DM10_dom"/>
    <property type="match status" value="3"/>
</dbReference>
<evidence type="ECO:0000256" key="9">
    <source>
        <dbReference type="SAM" id="MobiDB-lite"/>
    </source>
</evidence>
<dbReference type="PROSITE" id="PS51336">
    <property type="entry name" value="DM10"/>
    <property type="match status" value="3"/>
</dbReference>
<feature type="domain" description="DM10" evidence="11">
    <location>
        <begin position="100"/>
        <end position="205"/>
    </location>
</feature>
<dbReference type="CDD" id="cd00051">
    <property type="entry name" value="EFh"/>
    <property type="match status" value="1"/>
</dbReference>
<dbReference type="InterPro" id="IPR040193">
    <property type="entry name" value="EFHC1/EFHC2/EFHB"/>
</dbReference>
<reference evidence="13" key="1">
    <citation type="journal article" date="2023" name="Commun. Biol.">
        <title>Genome analysis of Parmales, the sister group of diatoms, reveals the evolutionary specialization of diatoms from phago-mixotrophs to photoautotrophs.</title>
        <authorList>
            <person name="Ban H."/>
            <person name="Sato S."/>
            <person name="Yoshikawa S."/>
            <person name="Yamada K."/>
            <person name="Nakamura Y."/>
            <person name="Ichinomiya M."/>
            <person name="Sato N."/>
            <person name="Blanc-Mathieu R."/>
            <person name="Endo H."/>
            <person name="Kuwata A."/>
            <person name="Ogata H."/>
        </authorList>
    </citation>
    <scope>NUCLEOTIDE SEQUENCE [LARGE SCALE GENOMIC DNA]</scope>
    <source>
        <strain evidence="13">NIES 3699</strain>
    </source>
</reference>
<evidence type="ECO:0000256" key="2">
    <source>
        <dbReference type="ARBA" id="ARBA00022490"/>
    </source>
</evidence>
<accession>A0A9W7BLW0</accession>
<feature type="compositionally biased region" description="Acidic residues" evidence="9">
    <location>
        <begin position="402"/>
        <end position="413"/>
    </location>
</feature>
<dbReference type="GO" id="GO:0072686">
    <property type="term" value="C:mitotic spindle"/>
    <property type="evidence" value="ECO:0007669"/>
    <property type="project" value="TreeGrafter"/>
</dbReference>
<dbReference type="SMART" id="SM00054">
    <property type="entry name" value="EFh"/>
    <property type="match status" value="3"/>
</dbReference>
<feature type="region of interest" description="Disordered" evidence="9">
    <location>
        <begin position="394"/>
        <end position="416"/>
    </location>
</feature>
<name>A0A9W7BLW0_9STRA</name>
<dbReference type="Pfam" id="PF00036">
    <property type="entry name" value="EF-hand_1"/>
    <property type="match status" value="1"/>
</dbReference>
<comment type="caution">
    <text evidence="12">The sequence shown here is derived from an EMBL/GenBank/DDBJ whole genome shotgun (WGS) entry which is preliminary data.</text>
</comment>
<dbReference type="Pfam" id="PF13499">
    <property type="entry name" value="EF-hand_7"/>
    <property type="match status" value="1"/>
</dbReference>
<organism evidence="12 13">
    <name type="scientific">Triparma verrucosa</name>
    <dbReference type="NCBI Taxonomy" id="1606542"/>
    <lineage>
        <taxon>Eukaryota</taxon>
        <taxon>Sar</taxon>
        <taxon>Stramenopiles</taxon>
        <taxon>Ochrophyta</taxon>
        <taxon>Bolidophyceae</taxon>
        <taxon>Parmales</taxon>
        <taxon>Triparmaceae</taxon>
        <taxon>Triparma</taxon>
    </lineage>
</organism>
<feature type="region of interest" description="Disordered" evidence="9">
    <location>
        <begin position="62"/>
        <end position="83"/>
    </location>
</feature>
<feature type="region of interest" description="Disordered" evidence="9">
    <location>
        <begin position="216"/>
        <end position="238"/>
    </location>
</feature>
<evidence type="ECO:0000259" key="10">
    <source>
        <dbReference type="PROSITE" id="PS50222"/>
    </source>
</evidence>
<dbReference type="GO" id="GO:0007052">
    <property type="term" value="P:mitotic spindle organization"/>
    <property type="evidence" value="ECO:0007669"/>
    <property type="project" value="TreeGrafter"/>
</dbReference>
<dbReference type="InterPro" id="IPR002048">
    <property type="entry name" value="EF_hand_dom"/>
</dbReference>
<dbReference type="EMBL" id="BRXX01000100">
    <property type="protein sequence ID" value="GMH90007.1"/>
    <property type="molecule type" value="Genomic_DNA"/>
</dbReference>
<feature type="domain" description="EF-hand" evidence="10">
    <location>
        <begin position="546"/>
        <end position="581"/>
    </location>
</feature>
<keyword evidence="7" id="KW-0206">Cytoskeleton</keyword>
<dbReference type="PROSITE" id="PS50222">
    <property type="entry name" value="EF_HAND_2"/>
    <property type="match status" value="3"/>
</dbReference>
<comment type="subcellular location">
    <subcellularLocation>
        <location evidence="1">Cytoplasm</location>
        <location evidence="1">Cytoskeleton</location>
        <location evidence="1">Flagellum axoneme</location>
    </subcellularLocation>
</comment>